<dbReference type="RefSeq" id="WP_000888904.1">
    <property type="nucleotide sequence ID" value="NZ_CP009334.1"/>
</dbReference>
<dbReference type="Proteomes" id="UP000031876">
    <property type="component" value="Plasmid 2"/>
</dbReference>
<sequence length="105" mass="11998">MLEEMPDLAFIIETVVDKHKEKTSKYANTNLSVNKQRFLNEQTTGNELKTRVQVDRVKELTTSVHVRKEVKDRVGELLVEGKTPSEVLITIGQEFPNGVMIEDNK</sequence>
<protein>
    <submittedName>
        <fullName evidence="3">Uncharacterized protein</fullName>
    </submittedName>
</protein>
<evidence type="ECO:0000313" key="3">
    <source>
        <dbReference type="EMBL" id="QKH22586.1"/>
    </source>
</evidence>
<dbReference type="EMBL" id="VKQN01000001">
    <property type="protein sequence ID" value="MDR4174704.1"/>
    <property type="molecule type" value="Genomic_DNA"/>
</dbReference>
<gene>
    <name evidence="1" type="ORF">BF38_5990</name>
    <name evidence="2" type="ORF">FO599_00980</name>
    <name evidence="3" type="ORF">FOC89_00940</name>
</gene>
<organism evidence="3 5">
    <name type="scientific">Bacillus thuringiensis</name>
    <dbReference type="NCBI Taxonomy" id="1428"/>
    <lineage>
        <taxon>Bacteria</taxon>
        <taxon>Bacillati</taxon>
        <taxon>Bacillota</taxon>
        <taxon>Bacilli</taxon>
        <taxon>Bacillales</taxon>
        <taxon>Bacillaceae</taxon>
        <taxon>Bacillus</taxon>
        <taxon>Bacillus cereus group</taxon>
    </lineage>
</organism>
<name>A0A0B5NJF3_BACTU</name>
<dbReference type="KEGG" id="btw:BF38_5990"/>
<accession>A0A0B5NJF3</accession>
<dbReference type="Proteomes" id="UP000501107">
    <property type="component" value="Plasmid unnamed3"/>
</dbReference>
<reference evidence="2" key="2">
    <citation type="submission" date="2019-07" db="EMBL/GenBank/DDBJ databases">
        <title>Phylogenomic Reclassification of ATCC Bacillus Strains and Various Taxa within the Genus Bacillus.</title>
        <authorList>
            <person name="Riojas M.A."/>
            <person name="Frank A.M."/>
            <person name="Fenn S.L."/>
            <person name="King S.P."/>
            <person name="Brower S.M."/>
            <person name="Hazbon M.H."/>
        </authorList>
    </citation>
    <scope>NUCLEOTIDE SEQUENCE</scope>
    <source>
        <strain evidence="2">ATCC 35646</strain>
    </source>
</reference>
<dbReference type="EMBL" id="CP053979">
    <property type="protein sequence ID" value="QKH22586.1"/>
    <property type="molecule type" value="Genomic_DNA"/>
</dbReference>
<dbReference type="Proteomes" id="UP001181533">
    <property type="component" value="Unassembled WGS sequence"/>
</dbReference>
<dbReference type="AlphaFoldDB" id="A0A0B5NJF3"/>
<geneLocation type="plasmid" evidence="3 5">
    <name>unnamed3</name>
</geneLocation>
<reference evidence="1 4" key="1">
    <citation type="journal article" date="2015" name="Genome Announc.">
        <title>Complete genome sequences for 35 biothreat assay-relevant bacillus species.</title>
        <authorList>
            <person name="Johnson S.L."/>
            <person name="Daligault H.E."/>
            <person name="Davenport K.W."/>
            <person name="Jaissle J."/>
            <person name="Frey K.G."/>
            <person name="Ladner J.T."/>
            <person name="Broomall S.M."/>
            <person name="Bishop-Lilly K.A."/>
            <person name="Bruce D.C."/>
            <person name="Gibbons H.S."/>
            <person name="Coyne S.R."/>
            <person name="Lo C.C."/>
            <person name="Meincke L."/>
            <person name="Munk A.C."/>
            <person name="Koroleva G.I."/>
            <person name="Rosenzweig C.N."/>
            <person name="Palacios G.F."/>
            <person name="Redden C.L."/>
            <person name="Minogue T.D."/>
            <person name="Chain P.S."/>
        </authorList>
    </citation>
    <scope>NUCLEOTIDE SEQUENCE [LARGE SCALE GENOMIC DNA]</scope>
    <source>
        <strain evidence="1 4">HD1011</strain>
        <plasmid evidence="1 4">2</plasmid>
    </source>
</reference>
<reference evidence="3 5" key="3">
    <citation type="submission" date="2020-05" db="EMBL/GenBank/DDBJ databases">
        <title>FDA dAtabase for Regulatory Grade micrObial Sequences (FDA-ARGOS): Supporting development and validation of Infectious Disease Dx tests.</title>
        <authorList>
            <person name="Nelson B."/>
            <person name="Plummer A."/>
            <person name="Tallon L."/>
            <person name="Sadzewicz L."/>
            <person name="Zhao X."/>
            <person name="Vavikolanu K."/>
            <person name="Mehta A."/>
            <person name="Aluvathingal J."/>
            <person name="Nadendla S."/>
            <person name="Myers T."/>
            <person name="Yan Y."/>
            <person name="Sichtig H."/>
        </authorList>
    </citation>
    <scope>NUCLEOTIDE SEQUENCE [LARGE SCALE GENOMIC DNA]</scope>
    <source>
        <strain evidence="3 5">FDAARGOS_795</strain>
        <plasmid evidence="3 5">unnamed3</plasmid>
    </source>
</reference>
<geneLocation type="plasmid" evidence="1 4">
    <name>2</name>
</geneLocation>
<dbReference type="EMBL" id="CP009334">
    <property type="protein sequence ID" value="AJG74061.1"/>
    <property type="molecule type" value="Genomic_DNA"/>
</dbReference>
<keyword evidence="3" id="KW-0614">Plasmid</keyword>
<evidence type="ECO:0000313" key="2">
    <source>
        <dbReference type="EMBL" id="MDR4174704.1"/>
    </source>
</evidence>
<proteinExistence type="predicted"/>
<evidence type="ECO:0000313" key="4">
    <source>
        <dbReference type="Proteomes" id="UP000031876"/>
    </source>
</evidence>
<evidence type="ECO:0000313" key="1">
    <source>
        <dbReference type="EMBL" id="AJG74061.1"/>
    </source>
</evidence>
<evidence type="ECO:0000313" key="5">
    <source>
        <dbReference type="Proteomes" id="UP000501107"/>
    </source>
</evidence>